<accession>A0A7J3TJL9</accession>
<keyword evidence="1" id="KW-0175">Coiled coil</keyword>
<reference evidence="2" key="1">
    <citation type="journal article" date="2020" name="mSystems">
        <title>Genome- and Community-Level Interaction Insights into Carbon Utilization and Element Cycling Functions of Hydrothermarchaeota in Hydrothermal Sediment.</title>
        <authorList>
            <person name="Zhou Z."/>
            <person name="Liu Y."/>
            <person name="Xu W."/>
            <person name="Pan J."/>
            <person name="Luo Z.H."/>
            <person name="Li M."/>
        </authorList>
    </citation>
    <scope>NUCLEOTIDE SEQUENCE [LARGE SCALE GENOMIC DNA]</scope>
    <source>
        <strain evidence="2">SpSt-10</strain>
    </source>
</reference>
<dbReference type="EMBL" id="DRUC01000084">
    <property type="protein sequence ID" value="HHF48597.1"/>
    <property type="molecule type" value="Genomic_DNA"/>
</dbReference>
<sequence length="247" mass="29360">MIDFEAEVDWSLSYYENQAILETKILKFIPTPIPEFEELEYYKKRVEELEKRVRELERLARPEVVDKLKREIEEWKRKYEEAKRMIEKIKATKELTEEDVRLIVRETIKEVTLPLGEILKGIVKKIKELERAVAEVPTIEKVEVTLPAFPPREKRIIKKIDVLTKEEYEADVDFEFRVTHLARLAGFSIPRIFYETSDKTRKAIGYPTWWELAKSMFRQSIERGLLTPQHLNALGFTDEEISKLMDD</sequence>
<evidence type="ECO:0000313" key="2">
    <source>
        <dbReference type="EMBL" id="HHF48597.1"/>
    </source>
</evidence>
<dbReference type="AlphaFoldDB" id="A0A7J3TJL9"/>
<organism evidence="2">
    <name type="scientific">Geoglobus ahangari</name>
    <dbReference type="NCBI Taxonomy" id="113653"/>
    <lineage>
        <taxon>Archaea</taxon>
        <taxon>Methanobacteriati</taxon>
        <taxon>Methanobacteriota</taxon>
        <taxon>Archaeoglobi</taxon>
        <taxon>Archaeoglobales</taxon>
        <taxon>Archaeoglobaceae</taxon>
        <taxon>Geoglobus</taxon>
    </lineage>
</organism>
<comment type="caution">
    <text evidence="2">The sequence shown here is derived from an EMBL/GenBank/DDBJ whole genome shotgun (WGS) entry which is preliminary data.</text>
</comment>
<evidence type="ECO:0000256" key="1">
    <source>
        <dbReference type="SAM" id="Coils"/>
    </source>
</evidence>
<feature type="coiled-coil region" evidence="1">
    <location>
        <begin position="39"/>
        <end position="99"/>
    </location>
</feature>
<proteinExistence type="predicted"/>
<name>A0A7J3TJL9_9EURY</name>
<protein>
    <submittedName>
        <fullName evidence="2">Uncharacterized protein</fullName>
    </submittedName>
</protein>
<gene>
    <name evidence="2" type="ORF">ENL48_05510</name>
</gene>